<feature type="compositionally biased region" description="Basic and acidic residues" evidence="1">
    <location>
        <begin position="32"/>
        <end position="41"/>
    </location>
</feature>
<feature type="region of interest" description="Disordered" evidence="1">
    <location>
        <begin position="32"/>
        <end position="54"/>
    </location>
</feature>
<evidence type="ECO:0000256" key="1">
    <source>
        <dbReference type="SAM" id="MobiDB-lite"/>
    </source>
</evidence>
<dbReference type="SUPFAM" id="SSF51735">
    <property type="entry name" value="NAD(P)-binding Rossmann-fold domains"/>
    <property type="match status" value="1"/>
</dbReference>
<evidence type="ECO:0000313" key="3">
    <source>
        <dbReference type="Proteomes" id="UP000019491"/>
    </source>
</evidence>
<sequence length="125" mass="13925">MVALVVRNATWRRIDELPRSDTRRQRYLKRIAEPEESHDRSVMGLGSRQGRNRHRCNASGARRAQHRGGGGVATALVDEGARVVLADINREGAERLAATLNINRDSPVVHAVEIDLRNEGEIVNL</sequence>
<dbReference type="AlphaFoldDB" id="X0QWT1"/>
<keyword evidence="3" id="KW-1185">Reference proteome</keyword>
<dbReference type="Proteomes" id="UP000019491">
    <property type="component" value="Unassembled WGS sequence"/>
</dbReference>
<organism evidence="2 3">
    <name type="scientific">Rhodococcus wratislaviensis NBRC 100605</name>
    <dbReference type="NCBI Taxonomy" id="1219028"/>
    <lineage>
        <taxon>Bacteria</taxon>
        <taxon>Bacillati</taxon>
        <taxon>Actinomycetota</taxon>
        <taxon>Actinomycetes</taxon>
        <taxon>Mycobacteriales</taxon>
        <taxon>Nocardiaceae</taxon>
        <taxon>Rhodococcus</taxon>
    </lineage>
</organism>
<accession>X0QWT1</accession>
<name>X0QWT1_RHOWR</name>
<dbReference type="EMBL" id="BAWF01000005">
    <property type="protein sequence ID" value="GAF43045.1"/>
    <property type="molecule type" value="Genomic_DNA"/>
</dbReference>
<gene>
    <name evidence="2" type="ORF">RW1_005_01540</name>
</gene>
<proteinExistence type="predicted"/>
<reference evidence="2 3" key="1">
    <citation type="submission" date="2014-02" db="EMBL/GenBank/DDBJ databases">
        <title>Whole genome shotgun sequence of Rhodococcus wratislaviensis NBRC 100605.</title>
        <authorList>
            <person name="Hosoyama A."/>
            <person name="Tsuchikane K."/>
            <person name="Yoshida I."/>
            <person name="Ohji S."/>
            <person name="Ichikawa N."/>
            <person name="Yamazoe A."/>
            <person name="Fujita N."/>
        </authorList>
    </citation>
    <scope>NUCLEOTIDE SEQUENCE [LARGE SCALE GENOMIC DNA]</scope>
    <source>
        <strain evidence="2 3">NBRC 100605</strain>
    </source>
</reference>
<comment type="caution">
    <text evidence="2">The sequence shown here is derived from an EMBL/GenBank/DDBJ whole genome shotgun (WGS) entry which is preliminary data.</text>
</comment>
<dbReference type="Gene3D" id="3.40.50.720">
    <property type="entry name" value="NAD(P)-binding Rossmann-like Domain"/>
    <property type="match status" value="1"/>
</dbReference>
<evidence type="ECO:0008006" key="4">
    <source>
        <dbReference type="Google" id="ProtNLM"/>
    </source>
</evidence>
<dbReference type="InterPro" id="IPR036291">
    <property type="entry name" value="NAD(P)-bd_dom_sf"/>
</dbReference>
<evidence type="ECO:0000313" key="2">
    <source>
        <dbReference type="EMBL" id="GAF43045.1"/>
    </source>
</evidence>
<protein>
    <recommendedName>
        <fullName evidence="4">SDR family NAD(P)-dependent oxidoreductase</fullName>
    </recommendedName>
</protein>